<proteinExistence type="predicted"/>
<dbReference type="PROSITE" id="PS50404">
    <property type="entry name" value="GST_NTER"/>
    <property type="match status" value="1"/>
</dbReference>
<dbReference type="SFLD" id="SFLDG00358">
    <property type="entry name" value="Main_(cytGST)"/>
    <property type="match status" value="1"/>
</dbReference>
<sequence length="205" mass="22579">MIKFYHMPWTRSFGVRWLLEELGEPYELELVNIRASGGVPESYRTIQPNKKVPAIDHDGTIVTERAAISIYLSDAFAQAGLAPAIGDKARAAWLTWLVYADSVFDPVVAAKAHGMDFMGGGYSYGSFEELLANLDRALSSRPYIAGDRFTSADTQIGSGVHYAINILKVLPEKPSFKAYLERLQARPAYQRAMALDAELAQSMAG</sequence>
<dbReference type="AlphaFoldDB" id="A0A316C4U6"/>
<dbReference type="CDD" id="cd03046">
    <property type="entry name" value="GST_N_GTT1_like"/>
    <property type="match status" value="1"/>
</dbReference>
<dbReference type="RefSeq" id="WP_019172244.1">
    <property type="nucleotide sequence ID" value="NZ_QGGG01000004.1"/>
</dbReference>
<dbReference type="STRING" id="1192868.GCA_000304395_02673"/>
<keyword evidence="4" id="KW-1185">Reference proteome</keyword>
<dbReference type="PROSITE" id="PS50405">
    <property type="entry name" value="GST_CTER"/>
    <property type="match status" value="1"/>
</dbReference>
<protein>
    <submittedName>
        <fullName evidence="3">Glutathione S-transferase</fullName>
    </submittedName>
</protein>
<dbReference type="InterPro" id="IPR010987">
    <property type="entry name" value="Glutathione-S-Trfase_C-like"/>
</dbReference>
<feature type="domain" description="GST N-terminal" evidence="1">
    <location>
        <begin position="1"/>
        <end position="80"/>
    </location>
</feature>
<dbReference type="GO" id="GO:0016740">
    <property type="term" value="F:transferase activity"/>
    <property type="evidence" value="ECO:0007669"/>
    <property type="project" value="UniProtKB-KW"/>
</dbReference>
<dbReference type="Proteomes" id="UP000245396">
    <property type="component" value="Unassembled WGS sequence"/>
</dbReference>
<dbReference type="InterPro" id="IPR004045">
    <property type="entry name" value="Glutathione_S-Trfase_N"/>
</dbReference>
<dbReference type="CDD" id="cd03207">
    <property type="entry name" value="GST_C_8"/>
    <property type="match status" value="1"/>
</dbReference>
<dbReference type="InterPro" id="IPR040079">
    <property type="entry name" value="Glutathione_S-Trfase"/>
</dbReference>
<dbReference type="EMBL" id="QGGG01000004">
    <property type="protein sequence ID" value="PWJ84812.1"/>
    <property type="molecule type" value="Genomic_DNA"/>
</dbReference>
<dbReference type="Gene3D" id="3.40.30.10">
    <property type="entry name" value="Glutaredoxin"/>
    <property type="match status" value="1"/>
</dbReference>
<dbReference type="SUPFAM" id="SSF47616">
    <property type="entry name" value="GST C-terminal domain-like"/>
    <property type="match status" value="1"/>
</dbReference>
<dbReference type="SFLD" id="SFLDG01150">
    <property type="entry name" value="Main.1:_Beta-like"/>
    <property type="match status" value="1"/>
</dbReference>
<dbReference type="PANTHER" id="PTHR44051">
    <property type="entry name" value="GLUTATHIONE S-TRANSFERASE-RELATED"/>
    <property type="match status" value="1"/>
</dbReference>
<dbReference type="PANTHER" id="PTHR44051:SF21">
    <property type="entry name" value="GLUTATHIONE S-TRANSFERASE FAMILY PROTEIN"/>
    <property type="match status" value="1"/>
</dbReference>
<name>A0A316C4U6_PSESE</name>
<dbReference type="Gene3D" id="1.20.1050.10">
    <property type="match status" value="1"/>
</dbReference>
<evidence type="ECO:0000259" key="2">
    <source>
        <dbReference type="PROSITE" id="PS50405"/>
    </source>
</evidence>
<dbReference type="Pfam" id="PF13409">
    <property type="entry name" value="GST_N_2"/>
    <property type="match status" value="1"/>
</dbReference>
<reference evidence="3 4" key="1">
    <citation type="submission" date="2018-05" db="EMBL/GenBank/DDBJ databases">
        <title>Genomic Encyclopedia of Type Strains, Phase IV (KMG-IV): sequencing the most valuable type-strain genomes for metagenomic binning, comparative biology and taxonomic classification.</title>
        <authorList>
            <person name="Goeker M."/>
        </authorList>
    </citation>
    <scope>NUCLEOTIDE SEQUENCE [LARGE SCALE GENOMIC DNA]</scope>
    <source>
        <strain evidence="3 4">DSM 6986</strain>
    </source>
</reference>
<keyword evidence="3" id="KW-0808">Transferase</keyword>
<evidence type="ECO:0000313" key="3">
    <source>
        <dbReference type="EMBL" id="PWJ84812.1"/>
    </source>
</evidence>
<comment type="caution">
    <text evidence="3">The sequence shown here is derived from an EMBL/GenBank/DDBJ whole genome shotgun (WGS) entry which is preliminary data.</text>
</comment>
<organism evidence="3 4">
    <name type="scientific">Pseudaminobacter salicylatoxidans</name>
    <dbReference type="NCBI Taxonomy" id="93369"/>
    <lineage>
        <taxon>Bacteria</taxon>
        <taxon>Pseudomonadati</taxon>
        <taxon>Pseudomonadota</taxon>
        <taxon>Alphaproteobacteria</taxon>
        <taxon>Hyphomicrobiales</taxon>
        <taxon>Phyllobacteriaceae</taxon>
        <taxon>Pseudaminobacter</taxon>
    </lineage>
</organism>
<evidence type="ECO:0000313" key="4">
    <source>
        <dbReference type="Proteomes" id="UP000245396"/>
    </source>
</evidence>
<dbReference type="OrthoDB" id="5740960at2"/>
<feature type="domain" description="GST C-terminal" evidence="2">
    <location>
        <begin position="86"/>
        <end position="205"/>
    </location>
</feature>
<dbReference type="InterPro" id="IPR036282">
    <property type="entry name" value="Glutathione-S-Trfase_C_sf"/>
</dbReference>
<dbReference type="SUPFAM" id="SSF52833">
    <property type="entry name" value="Thioredoxin-like"/>
    <property type="match status" value="1"/>
</dbReference>
<dbReference type="SFLD" id="SFLDS00019">
    <property type="entry name" value="Glutathione_Transferase_(cytos"/>
    <property type="match status" value="1"/>
</dbReference>
<accession>A0A316C4U6</accession>
<dbReference type="InterPro" id="IPR036249">
    <property type="entry name" value="Thioredoxin-like_sf"/>
</dbReference>
<gene>
    <name evidence="3" type="ORF">C7441_10478</name>
</gene>
<evidence type="ECO:0000259" key="1">
    <source>
        <dbReference type="PROSITE" id="PS50404"/>
    </source>
</evidence>